<evidence type="ECO:0000256" key="6">
    <source>
        <dbReference type="ARBA" id="ARBA00022989"/>
    </source>
</evidence>
<keyword evidence="14" id="KW-1185">Reference proteome</keyword>
<dbReference type="GO" id="GO:0005741">
    <property type="term" value="C:mitochondrial outer membrane"/>
    <property type="evidence" value="ECO:0007669"/>
    <property type="project" value="UniProtKB-SubCell"/>
</dbReference>
<evidence type="ECO:0000256" key="2">
    <source>
        <dbReference type="ARBA" id="ARBA00004275"/>
    </source>
</evidence>
<keyword evidence="10" id="KW-0576">Peroxisome</keyword>
<evidence type="ECO:0000259" key="12">
    <source>
        <dbReference type="Pfam" id="PF05644"/>
    </source>
</evidence>
<dbReference type="EMBL" id="WJQU01000004">
    <property type="protein sequence ID" value="KAJ6635586.1"/>
    <property type="molecule type" value="Genomic_DNA"/>
</dbReference>
<evidence type="ECO:0000256" key="7">
    <source>
        <dbReference type="ARBA" id="ARBA00023054"/>
    </source>
</evidence>
<dbReference type="InterPro" id="IPR008518">
    <property type="entry name" value="Mff/Tango-11"/>
</dbReference>
<evidence type="ECO:0000256" key="4">
    <source>
        <dbReference type="ARBA" id="ARBA00022692"/>
    </source>
</evidence>
<sequence>MARQGSTGFGNGYEEDPIFQKSHYTQDISEQMRVPKRIHATGEHYDDLEQFPFNNGGSNHWNYQDKIDMTVPDRIVVMGQDQHLGTRSAPREIVLDNSILHPDPSHVRVSTPPRVLTLSEHHFPSASDDPQYEQDEQKYELNQLSPSSDDHRLTIAKPRKTFGSDFFNQSREATPPMGLNGEQLSPSEEVLQLRRQVAKLSRRVLSVEVDNMQRQQRDKIVYCIGLAYFLMKALMWLNRN</sequence>
<dbReference type="InterPro" id="IPR039433">
    <property type="entry name" value="Mff-like_dom"/>
</dbReference>
<evidence type="ECO:0000313" key="14">
    <source>
        <dbReference type="Proteomes" id="UP001151699"/>
    </source>
</evidence>
<keyword evidence="4 11" id="KW-0812">Transmembrane</keyword>
<protein>
    <submittedName>
        <fullName evidence="13">Transport and Golgi organization protein 11</fullName>
    </submittedName>
</protein>
<organism evidence="13 14">
    <name type="scientific">Pseudolycoriella hygida</name>
    <dbReference type="NCBI Taxonomy" id="35572"/>
    <lineage>
        <taxon>Eukaryota</taxon>
        <taxon>Metazoa</taxon>
        <taxon>Ecdysozoa</taxon>
        <taxon>Arthropoda</taxon>
        <taxon>Hexapoda</taxon>
        <taxon>Insecta</taxon>
        <taxon>Pterygota</taxon>
        <taxon>Neoptera</taxon>
        <taxon>Endopterygota</taxon>
        <taxon>Diptera</taxon>
        <taxon>Nematocera</taxon>
        <taxon>Sciaroidea</taxon>
        <taxon>Sciaridae</taxon>
        <taxon>Pseudolycoriella</taxon>
    </lineage>
</organism>
<keyword evidence="9 11" id="KW-0472">Membrane</keyword>
<comment type="caution">
    <text evidence="13">The sequence shown here is derived from an EMBL/GenBank/DDBJ whole genome shotgun (WGS) entry which is preliminary data.</text>
</comment>
<feature type="transmembrane region" description="Helical" evidence="11">
    <location>
        <begin position="220"/>
        <end position="237"/>
    </location>
</feature>
<gene>
    <name evidence="13" type="primary">Tango11</name>
    <name evidence="13" type="ORF">Bhyg_14172</name>
</gene>
<dbReference type="Proteomes" id="UP001151699">
    <property type="component" value="Chromosome C"/>
</dbReference>
<evidence type="ECO:0000256" key="8">
    <source>
        <dbReference type="ARBA" id="ARBA00023128"/>
    </source>
</evidence>
<keyword evidence="6 11" id="KW-1133">Transmembrane helix</keyword>
<reference evidence="13" key="1">
    <citation type="submission" date="2022-07" db="EMBL/GenBank/DDBJ databases">
        <authorList>
            <person name="Trinca V."/>
            <person name="Uliana J.V.C."/>
            <person name="Torres T.T."/>
            <person name="Ward R.J."/>
            <person name="Monesi N."/>
        </authorList>
    </citation>
    <scope>NUCLEOTIDE SEQUENCE</scope>
    <source>
        <strain evidence="13">HSMRA1968</strain>
        <tissue evidence="13">Whole embryos</tissue>
    </source>
</reference>
<feature type="domain" description="Mff-like" evidence="12">
    <location>
        <begin position="168"/>
        <end position="239"/>
    </location>
</feature>
<dbReference type="GO" id="GO:0005777">
    <property type="term" value="C:peroxisome"/>
    <property type="evidence" value="ECO:0007669"/>
    <property type="project" value="UniProtKB-SubCell"/>
</dbReference>
<evidence type="ECO:0000256" key="3">
    <source>
        <dbReference type="ARBA" id="ARBA00009806"/>
    </source>
</evidence>
<accession>A0A9Q0MPI0</accession>
<feature type="domain" description="Mff-like" evidence="12">
    <location>
        <begin position="13"/>
        <end position="139"/>
    </location>
</feature>
<keyword evidence="5" id="KW-1000">Mitochondrion outer membrane</keyword>
<evidence type="ECO:0000256" key="11">
    <source>
        <dbReference type="SAM" id="Phobius"/>
    </source>
</evidence>
<keyword evidence="7" id="KW-0175">Coiled coil</keyword>
<evidence type="ECO:0000313" key="13">
    <source>
        <dbReference type="EMBL" id="KAJ6635586.1"/>
    </source>
</evidence>
<evidence type="ECO:0000256" key="10">
    <source>
        <dbReference type="ARBA" id="ARBA00023140"/>
    </source>
</evidence>
<name>A0A9Q0MPI0_9DIPT</name>
<dbReference type="OrthoDB" id="5986838at2759"/>
<evidence type="ECO:0000256" key="1">
    <source>
        <dbReference type="ARBA" id="ARBA00004200"/>
    </source>
</evidence>
<evidence type="ECO:0000256" key="9">
    <source>
        <dbReference type="ARBA" id="ARBA00023136"/>
    </source>
</evidence>
<proteinExistence type="inferred from homology"/>
<comment type="subcellular location">
    <subcellularLocation>
        <location evidence="1">Mitochondrion outer membrane</location>
        <topology evidence="1">Single-pass type IV membrane protein</topology>
    </subcellularLocation>
    <subcellularLocation>
        <location evidence="2">Peroxisome</location>
    </subcellularLocation>
</comment>
<evidence type="ECO:0000256" key="5">
    <source>
        <dbReference type="ARBA" id="ARBA00022787"/>
    </source>
</evidence>
<dbReference type="AlphaFoldDB" id="A0A9Q0MPI0"/>
<keyword evidence="8" id="KW-0496">Mitochondrion</keyword>
<dbReference type="Pfam" id="PF05644">
    <property type="entry name" value="Miff"/>
    <property type="match status" value="2"/>
</dbReference>
<dbReference type="PANTHER" id="PTHR16501:SF6">
    <property type="entry name" value="TRANSPORT AND GOLGI ORGANIZATION PROTEIN 11"/>
    <property type="match status" value="1"/>
</dbReference>
<comment type="similarity">
    <text evidence="3">Belongs to the Tango11 family.</text>
</comment>
<dbReference type="PANTHER" id="PTHR16501">
    <property type="entry name" value="TRANSPORT AND GOLGI ORGANIZATION PROTEIN 11"/>
    <property type="match status" value="1"/>
</dbReference>